<evidence type="ECO:0000256" key="3">
    <source>
        <dbReference type="ARBA" id="ARBA00022729"/>
    </source>
</evidence>
<dbReference type="SUPFAM" id="SSF53822">
    <property type="entry name" value="Periplasmic binding protein-like I"/>
    <property type="match status" value="1"/>
</dbReference>
<feature type="compositionally biased region" description="Basic residues" evidence="5">
    <location>
        <begin position="38"/>
        <end position="76"/>
    </location>
</feature>
<feature type="region of interest" description="Disordered" evidence="5">
    <location>
        <begin position="1"/>
        <end position="22"/>
    </location>
</feature>
<dbReference type="InterPro" id="IPR028082">
    <property type="entry name" value="Peripla_BP_I"/>
</dbReference>
<feature type="compositionally biased region" description="Basic residues" evidence="5">
    <location>
        <begin position="1"/>
        <end position="20"/>
    </location>
</feature>
<evidence type="ECO:0000256" key="4">
    <source>
        <dbReference type="ARBA" id="ARBA00022970"/>
    </source>
</evidence>
<feature type="compositionally biased region" description="Basic residues" evidence="5">
    <location>
        <begin position="145"/>
        <end position="171"/>
    </location>
</feature>
<evidence type="ECO:0000313" key="8">
    <source>
        <dbReference type="Proteomes" id="UP000254889"/>
    </source>
</evidence>
<dbReference type="PANTHER" id="PTHR30483:SF38">
    <property type="entry name" value="BLR7848 PROTEIN"/>
    <property type="match status" value="1"/>
</dbReference>
<dbReference type="Pfam" id="PF13458">
    <property type="entry name" value="Peripla_BP_6"/>
    <property type="match status" value="1"/>
</dbReference>
<feature type="domain" description="Leucine-binding protein" evidence="6">
    <location>
        <begin position="207"/>
        <end position="548"/>
    </location>
</feature>
<protein>
    <submittedName>
        <fullName evidence="7">ABC transporter substrate-binding protein</fullName>
    </submittedName>
</protein>
<feature type="compositionally biased region" description="Low complexity" evidence="5">
    <location>
        <begin position="77"/>
        <end position="86"/>
    </location>
</feature>
<keyword evidence="4" id="KW-0029">Amino-acid transport</keyword>
<evidence type="ECO:0000259" key="6">
    <source>
        <dbReference type="Pfam" id="PF13458"/>
    </source>
</evidence>
<keyword evidence="8" id="KW-1185">Reference proteome</keyword>
<dbReference type="InterPro" id="IPR000709">
    <property type="entry name" value="Leu_Ile_Val-bd"/>
</dbReference>
<evidence type="ECO:0000313" key="7">
    <source>
        <dbReference type="EMBL" id="AXK80729.1"/>
    </source>
</evidence>
<name>A0A345ZUY2_9HYPH</name>
<feature type="region of interest" description="Disordered" evidence="5">
    <location>
        <begin position="37"/>
        <end position="180"/>
    </location>
</feature>
<dbReference type="PRINTS" id="PR00337">
    <property type="entry name" value="LEUILEVALBP"/>
</dbReference>
<evidence type="ECO:0000256" key="5">
    <source>
        <dbReference type="SAM" id="MobiDB-lite"/>
    </source>
</evidence>
<dbReference type="EMBL" id="CP031417">
    <property type="protein sequence ID" value="AXK80729.1"/>
    <property type="molecule type" value="Genomic_DNA"/>
</dbReference>
<feature type="compositionally biased region" description="Basic and acidic residues" evidence="5">
    <location>
        <begin position="118"/>
        <end position="127"/>
    </location>
</feature>
<dbReference type="Gene3D" id="3.40.50.2300">
    <property type="match status" value="2"/>
</dbReference>
<dbReference type="Proteomes" id="UP000254889">
    <property type="component" value="Chromosome"/>
</dbReference>
<evidence type="ECO:0000256" key="2">
    <source>
        <dbReference type="ARBA" id="ARBA00022448"/>
    </source>
</evidence>
<dbReference type="InterPro" id="IPR051010">
    <property type="entry name" value="BCAA_transport"/>
</dbReference>
<keyword evidence="2" id="KW-0813">Transport</keyword>
<evidence type="ECO:0000256" key="1">
    <source>
        <dbReference type="ARBA" id="ARBA00010062"/>
    </source>
</evidence>
<dbReference type="GO" id="GO:0006865">
    <property type="term" value="P:amino acid transport"/>
    <property type="evidence" value="ECO:0007669"/>
    <property type="project" value="UniProtKB-KW"/>
</dbReference>
<dbReference type="InterPro" id="IPR028081">
    <property type="entry name" value="Leu-bd"/>
</dbReference>
<accession>A0A345ZUY2</accession>
<gene>
    <name evidence="7" type="ORF">DW352_09540</name>
</gene>
<dbReference type="AlphaFoldDB" id="A0A345ZUY2"/>
<dbReference type="OrthoDB" id="9783240at2"/>
<dbReference type="PANTHER" id="PTHR30483">
    <property type="entry name" value="LEUCINE-SPECIFIC-BINDING PROTEIN"/>
    <property type="match status" value="1"/>
</dbReference>
<sequence>MARRRAAARRSCARLHRHRRRQDDLALVHRERAAGKSLCRRGGRVRPRPQISHRNRRNRFRHGRRLGARQRRRLYRLHQPGCPSARRSADQSRDRPRQRRTGARRADQVFPHPAEGARSGRRERAGDTDAQGQAQPDVRTLQGAGRRHVRRQRRAADRGKHRSGAGRLTRHHNNETGRDNMLKRTLLGAVAAGAVALPAMAQDAYVIGLTGALTGPPSSTYAPAVDALRIYIDGVNARGGVNGKKIQLLLEDDGAQPSKAAANAKKLLTQDKAVLLLNASLSSTYAPTIAESKNAGVPILFASSVCPQSVYPPADPLQFCTTGFAANYDSQASLDFIKATAKGPIKIGFSAMAIPLSRGEIDHAEELSKKMGMTPVDKEVIPPPTADYTPFATKLKDSGPNWVYSWAPWVTQVRTFEALRKLGWQDDYVAWGHLEAESELARLKDGKFYTVNSNALFQEGLPIQKEIEDAAKKAGSKYPAATMAEGWIAGMTIEAALKGAGWPADPAKIRSAMENLKVDTKGLRGGPIEWTKDNHFRTKLYYRVYKWDGSKIARVQDWKSYDVK</sequence>
<comment type="similarity">
    <text evidence="1">Belongs to the leucine-binding protein family.</text>
</comment>
<reference evidence="7 8" key="1">
    <citation type="submission" date="2018-07" db="EMBL/GenBank/DDBJ databases">
        <authorList>
            <person name="Quirk P.G."/>
            <person name="Krulwich T.A."/>
        </authorList>
    </citation>
    <scope>NUCLEOTIDE SEQUENCE [LARGE SCALE GENOMIC DNA]</scope>
    <source>
        <strain evidence="7 8">CC-BB4</strain>
    </source>
</reference>
<organism evidence="7 8">
    <name type="scientific">Pseudolabrys taiwanensis</name>
    <dbReference type="NCBI Taxonomy" id="331696"/>
    <lineage>
        <taxon>Bacteria</taxon>
        <taxon>Pseudomonadati</taxon>
        <taxon>Pseudomonadota</taxon>
        <taxon>Alphaproteobacteria</taxon>
        <taxon>Hyphomicrobiales</taxon>
        <taxon>Xanthobacteraceae</taxon>
        <taxon>Pseudolabrys</taxon>
    </lineage>
</organism>
<keyword evidence="3" id="KW-0732">Signal</keyword>
<dbReference type="KEGG" id="ptaw:DW352_09540"/>
<proteinExistence type="inferred from homology"/>